<keyword evidence="2" id="KW-1185">Reference proteome</keyword>
<dbReference type="EMBL" id="FTNT01000007">
    <property type="protein sequence ID" value="SIS08396.1"/>
    <property type="molecule type" value="Genomic_DNA"/>
</dbReference>
<protein>
    <recommendedName>
        <fullName evidence="3">Sensory transduction regulator</fullName>
    </recommendedName>
</protein>
<evidence type="ECO:0000313" key="2">
    <source>
        <dbReference type="Proteomes" id="UP000186218"/>
    </source>
</evidence>
<proteinExistence type="predicted"/>
<evidence type="ECO:0000313" key="1">
    <source>
        <dbReference type="EMBL" id="SIS08396.1"/>
    </source>
</evidence>
<evidence type="ECO:0008006" key="3">
    <source>
        <dbReference type="Google" id="ProtNLM"/>
    </source>
</evidence>
<dbReference type="STRING" id="1344003.SAMN05445060_2561"/>
<organism evidence="1 2">
    <name type="scientific">Williamsia sterculiae</name>
    <dbReference type="NCBI Taxonomy" id="1344003"/>
    <lineage>
        <taxon>Bacteria</taxon>
        <taxon>Bacillati</taxon>
        <taxon>Actinomycetota</taxon>
        <taxon>Actinomycetes</taxon>
        <taxon>Mycobacteriales</taxon>
        <taxon>Nocardiaceae</taxon>
        <taxon>Williamsia</taxon>
    </lineage>
</organism>
<reference evidence="1 2" key="1">
    <citation type="submission" date="2017-01" db="EMBL/GenBank/DDBJ databases">
        <authorList>
            <person name="Mah S.A."/>
            <person name="Swanson W.J."/>
            <person name="Moy G.W."/>
            <person name="Vacquier V.D."/>
        </authorList>
    </citation>
    <scope>NUCLEOTIDE SEQUENCE [LARGE SCALE GENOMIC DNA]</scope>
    <source>
        <strain evidence="1 2">CPCC 203464</strain>
    </source>
</reference>
<dbReference type="OrthoDB" id="4623481at2"/>
<gene>
    <name evidence="1" type="ORF">SAMN05445060_2561</name>
</gene>
<dbReference type="Proteomes" id="UP000186218">
    <property type="component" value="Unassembled WGS sequence"/>
</dbReference>
<dbReference type="RefSeq" id="WP_076480093.1">
    <property type="nucleotide sequence ID" value="NZ_FTNT01000007.1"/>
</dbReference>
<accession>A0A1N7G7K6</accession>
<dbReference type="AlphaFoldDB" id="A0A1N7G7K6"/>
<name>A0A1N7G7K6_9NOCA</name>
<sequence>MSEPEDAATALINRAADLLTDVAEVTRAADGSLTLTYDGTRAAVRAVTLAPGLDVVSLTQVLAWDLPNTDELRADIERLAGGLSFGSVKRTTATDVTTDVLQHYSFPAGGLDDIPLLTVLHMVLASGSEMARGLTA</sequence>